<keyword evidence="2" id="KW-1185">Reference proteome</keyword>
<accession>A0A9D4VLU9</accession>
<evidence type="ECO:0000313" key="1">
    <source>
        <dbReference type="EMBL" id="KAI5386339.1"/>
    </source>
</evidence>
<protein>
    <submittedName>
        <fullName evidence="1">Uncharacterized protein</fullName>
    </submittedName>
</protein>
<comment type="caution">
    <text evidence="1">The sequence shown here is derived from an EMBL/GenBank/DDBJ whole genome shotgun (WGS) entry which is preliminary data.</text>
</comment>
<dbReference type="EMBL" id="JAMSHJ010000007">
    <property type="protein sequence ID" value="KAI5386339.1"/>
    <property type="molecule type" value="Genomic_DNA"/>
</dbReference>
<proteinExistence type="predicted"/>
<name>A0A9D4VLU9_PEA</name>
<dbReference type="Gramene" id="Psat07G0275400-T1">
    <property type="protein sequence ID" value="KAI5386339.1"/>
    <property type="gene ID" value="KIW84_072754"/>
</dbReference>
<dbReference type="Proteomes" id="UP001058974">
    <property type="component" value="Chromosome 7"/>
</dbReference>
<evidence type="ECO:0000313" key="2">
    <source>
        <dbReference type="Proteomes" id="UP001058974"/>
    </source>
</evidence>
<sequence>MDVFEEFSKSIGLSVNPAKCKVYFGNVDVQTKQSIQELTNFSEGLLSFRYIGVPLTSPSFGREGRPFVENSLFLGIIFVPLGTKVVETSYPLRNGIKPAGSSFYGILVAKEIAFGINGFTVTM</sequence>
<gene>
    <name evidence="1" type="ORF">KIW84_072754</name>
</gene>
<organism evidence="1 2">
    <name type="scientific">Pisum sativum</name>
    <name type="common">Garden pea</name>
    <name type="synonym">Lathyrus oleraceus</name>
    <dbReference type="NCBI Taxonomy" id="3888"/>
    <lineage>
        <taxon>Eukaryota</taxon>
        <taxon>Viridiplantae</taxon>
        <taxon>Streptophyta</taxon>
        <taxon>Embryophyta</taxon>
        <taxon>Tracheophyta</taxon>
        <taxon>Spermatophyta</taxon>
        <taxon>Magnoliopsida</taxon>
        <taxon>eudicotyledons</taxon>
        <taxon>Gunneridae</taxon>
        <taxon>Pentapetalae</taxon>
        <taxon>rosids</taxon>
        <taxon>fabids</taxon>
        <taxon>Fabales</taxon>
        <taxon>Fabaceae</taxon>
        <taxon>Papilionoideae</taxon>
        <taxon>50 kb inversion clade</taxon>
        <taxon>NPAAA clade</taxon>
        <taxon>Hologalegina</taxon>
        <taxon>IRL clade</taxon>
        <taxon>Fabeae</taxon>
        <taxon>Lathyrus</taxon>
    </lineage>
</organism>
<reference evidence="1 2" key="1">
    <citation type="journal article" date="2022" name="Nat. Genet.">
        <title>Improved pea reference genome and pan-genome highlight genomic features and evolutionary characteristics.</title>
        <authorList>
            <person name="Yang T."/>
            <person name="Liu R."/>
            <person name="Luo Y."/>
            <person name="Hu S."/>
            <person name="Wang D."/>
            <person name="Wang C."/>
            <person name="Pandey M.K."/>
            <person name="Ge S."/>
            <person name="Xu Q."/>
            <person name="Li N."/>
            <person name="Li G."/>
            <person name="Huang Y."/>
            <person name="Saxena R.K."/>
            <person name="Ji Y."/>
            <person name="Li M."/>
            <person name="Yan X."/>
            <person name="He Y."/>
            <person name="Liu Y."/>
            <person name="Wang X."/>
            <person name="Xiang C."/>
            <person name="Varshney R.K."/>
            <person name="Ding H."/>
            <person name="Gao S."/>
            <person name="Zong X."/>
        </authorList>
    </citation>
    <scope>NUCLEOTIDE SEQUENCE [LARGE SCALE GENOMIC DNA]</scope>
    <source>
        <strain evidence="1 2">cv. Zhongwan 6</strain>
    </source>
</reference>
<dbReference type="AlphaFoldDB" id="A0A9D4VLU9"/>